<reference evidence="3 4" key="1">
    <citation type="submission" date="2015-10" db="EMBL/GenBank/DDBJ databases">
        <title>Draft genome sequence of Streptomyces bungoensis DSM 41781, type strain for the species Streptomyces bungoensis.</title>
        <authorList>
            <person name="Ruckert C."/>
            <person name="Winkler A."/>
            <person name="Kalinowski J."/>
            <person name="Kampfer P."/>
            <person name="Glaeser S."/>
        </authorList>
    </citation>
    <scope>NUCLEOTIDE SEQUENCE [LARGE SCALE GENOMIC DNA]</scope>
    <source>
        <strain evidence="3 4">DSM 41781</strain>
    </source>
</reference>
<feature type="domain" description="HNH nuclease" evidence="2">
    <location>
        <begin position="368"/>
        <end position="431"/>
    </location>
</feature>
<dbReference type="Proteomes" id="UP000053024">
    <property type="component" value="Unassembled WGS sequence"/>
</dbReference>
<protein>
    <recommendedName>
        <fullName evidence="2">HNH nuclease domain-containing protein</fullName>
    </recommendedName>
</protein>
<organism evidence="3 4">
    <name type="scientific">Streptomyces bungoensis</name>
    <dbReference type="NCBI Taxonomy" id="285568"/>
    <lineage>
        <taxon>Bacteria</taxon>
        <taxon>Bacillati</taxon>
        <taxon>Actinomycetota</taxon>
        <taxon>Actinomycetes</taxon>
        <taxon>Kitasatosporales</taxon>
        <taxon>Streptomycetaceae</taxon>
        <taxon>Streptomyces</taxon>
    </lineage>
</organism>
<dbReference type="OrthoDB" id="9802640at2"/>
<evidence type="ECO:0000313" key="3">
    <source>
        <dbReference type="EMBL" id="KUN89965.1"/>
    </source>
</evidence>
<proteinExistence type="predicted"/>
<feature type="region of interest" description="Disordered" evidence="1">
    <location>
        <begin position="345"/>
        <end position="365"/>
    </location>
</feature>
<gene>
    <name evidence="3" type="ORF">AQJ66_02585</name>
</gene>
<dbReference type="InterPro" id="IPR036397">
    <property type="entry name" value="RNaseH_sf"/>
</dbReference>
<dbReference type="InterPro" id="IPR003615">
    <property type="entry name" value="HNH_nuc"/>
</dbReference>
<comment type="caution">
    <text evidence="3">The sequence shown here is derived from an EMBL/GenBank/DDBJ whole genome shotgun (WGS) entry which is preliminary data.</text>
</comment>
<evidence type="ECO:0000259" key="2">
    <source>
        <dbReference type="SMART" id="SM00507"/>
    </source>
</evidence>
<accession>A0A101TD72</accession>
<dbReference type="InterPro" id="IPR012337">
    <property type="entry name" value="RNaseH-like_sf"/>
</dbReference>
<evidence type="ECO:0000256" key="1">
    <source>
        <dbReference type="SAM" id="MobiDB-lite"/>
    </source>
</evidence>
<dbReference type="Pfam" id="PF01844">
    <property type="entry name" value="HNH"/>
    <property type="match status" value="1"/>
</dbReference>
<dbReference type="SUPFAM" id="SSF53098">
    <property type="entry name" value="Ribonuclease H-like"/>
    <property type="match status" value="1"/>
</dbReference>
<dbReference type="AlphaFoldDB" id="A0A101TD72"/>
<dbReference type="RefSeq" id="WP_061915724.1">
    <property type="nucleotide sequence ID" value="NZ_KQ948851.1"/>
</dbReference>
<dbReference type="GO" id="GO:0008270">
    <property type="term" value="F:zinc ion binding"/>
    <property type="evidence" value="ECO:0007669"/>
    <property type="project" value="InterPro"/>
</dbReference>
<name>A0A101TD72_9ACTN</name>
<dbReference type="GO" id="GO:0003676">
    <property type="term" value="F:nucleic acid binding"/>
    <property type="evidence" value="ECO:0007669"/>
    <property type="project" value="InterPro"/>
</dbReference>
<sequence length="489" mass="53587">MFVEFDAVPFSPAGDQHVVCGSTPAGFGAPVYVDGPERQPSDVSRRLLERYPRLPKELKAADELKAAGLRPSNLFRPDAYVLGPPQLVAVPGVLTGTGRTTPGWDETVYPPSPVYRADTAVPFSAHPNADEAQAVRREAIRWAQDVLDDPSTVILAVSAIGSPAPATPPLERAVPYEIALTSTSGRKRWHQFINPGWDTTYLERLRLDKGGLAVLESAPRFREVADTLLRRIQGKRVVIYGRSLQYAAIYAALEYAWLGDGLPHGALWPGTADTLAQLERSRWECARLRHGEFDNDWDAAEGHFALPVEESAADALSRCRMTAALLRRMADPALRYAELNARAERAVRDGKSHRPRSQGGQRLSRIAASRHAVLERSQGACENPRCPDPRYTSALGRNGSYLLEVDHIDDHAKGGDDLPRAMIALCPNCHALKTRGKVADSFRDLLRATALVRHQELLTKARCKCPSPAPAGQLCCAQSSAELVEGFFE</sequence>
<dbReference type="EMBL" id="LMWX01000003">
    <property type="protein sequence ID" value="KUN89965.1"/>
    <property type="molecule type" value="Genomic_DNA"/>
</dbReference>
<dbReference type="GO" id="GO:0004519">
    <property type="term" value="F:endonuclease activity"/>
    <property type="evidence" value="ECO:0007669"/>
    <property type="project" value="InterPro"/>
</dbReference>
<dbReference type="CDD" id="cd00085">
    <property type="entry name" value="HNHc"/>
    <property type="match status" value="1"/>
</dbReference>
<keyword evidence="4" id="KW-1185">Reference proteome</keyword>
<evidence type="ECO:0000313" key="4">
    <source>
        <dbReference type="Proteomes" id="UP000053024"/>
    </source>
</evidence>
<dbReference type="SMART" id="SM00507">
    <property type="entry name" value="HNHc"/>
    <property type="match status" value="1"/>
</dbReference>
<dbReference type="InterPro" id="IPR002711">
    <property type="entry name" value="HNH"/>
</dbReference>
<dbReference type="STRING" id="285568.AQJ66_02585"/>
<dbReference type="Gene3D" id="3.30.420.10">
    <property type="entry name" value="Ribonuclease H-like superfamily/Ribonuclease H"/>
    <property type="match status" value="1"/>
</dbReference>